<sequence>KIGTHIDCIVKGFIEYGHHLTEDFQLYWELMQDFDRYSEWK</sequence>
<comment type="caution">
    <text evidence="1">The sequence shown here is derived from an EMBL/GenBank/DDBJ whole genome shotgun (WGS) entry which is preliminary data.</text>
</comment>
<dbReference type="AlphaFoldDB" id="X1BJD7"/>
<proteinExistence type="predicted"/>
<evidence type="ECO:0000313" key="1">
    <source>
        <dbReference type="EMBL" id="GAG95150.1"/>
    </source>
</evidence>
<accession>X1BJD7</accession>
<name>X1BJD7_9ZZZZ</name>
<organism evidence="1">
    <name type="scientific">marine sediment metagenome</name>
    <dbReference type="NCBI Taxonomy" id="412755"/>
    <lineage>
        <taxon>unclassified sequences</taxon>
        <taxon>metagenomes</taxon>
        <taxon>ecological metagenomes</taxon>
    </lineage>
</organism>
<feature type="non-terminal residue" evidence="1">
    <location>
        <position position="1"/>
    </location>
</feature>
<dbReference type="EMBL" id="BART01023654">
    <property type="protein sequence ID" value="GAG95150.1"/>
    <property type="molecule type" value="Genomic_DNA"/>
</dbReference>
<gene>
    <name evidence="1" type="ORF">S01H4_42971</name>
</gene>
<protein>
    <submittedName>
        <fullName evidence="1">Uncharacterized protein</fullName>
    </submittedName>
</protein>
<reference evidence="1" key="1">
    <citation type="journal article" date="2014" name="Front. Microbiol.">
        <title>High frequency of phylogenetically diverse reductive dehalogenase-homologous genes in deep subseafloor sedimentary metagenomes.</title>
        <authorList>
            <person name="Kawai M."/>
            <person name="Futagami T."/>
            <person name="Toyoda A."/>
            <person name="Takaki Y."/>
            <person name="Nishi S."/>
            <person name="Hori S."/>
            <person name="Arai W."/>
            <person name="Tsubouchi T."/>
            <person name="Morono Y."/>
            <person name="Uchiyama I."/>
            <person name="Ito T."/>
            <person name="Fujiyama A."/>
            <person name="Inagaki F."/>
            <person name="Takami H."/>
        </authorList>
    </citation>
    <scope>NUCLEOTIDE SEQUENCE</scope>
    <source>
        <strain evidence="1">Expedition CK06-06</strain>
    </source>
</reference>